<organism evidence="2 3">
    <name type="scientific">Paramaledivibacter caminithermalis (strain DSM 15212 / CIP 107654 / DViRD3)</name>
    <name type="common">Clostridium caminithermale</name>
    <dbReference type="NCBI Taxonomy" id="1121301"/>
    <lineage>
        <taxon>Bacteria</taxon>
        <taxon>Bacillati</taxon>
        <taxon>Bacillota</taxon>
        <taxon>Clostridia</taxon>
        <taxon>Peptostreptococcales</taxon>
        <taxon>Caminicellaceae</taxon>
        <taxon>Paramaledivibacter</taxon>
    </lineage>
</organism>
<evidence type="ECO:0000313" key="2">
    <source>
        <dbReference type="EMBL" id="SHK04040.1"/>
    </source>
</evidence>
<feature type="chain" id="PRO_5038683693" description="Lipoprotein" evidence="1">
    <location>
        <begin position="26"/>
        <end position="241"/>
    </location>
</feature>
<feature type="signal peptide" evidence="1">
    <location>
        <begin position="1"/>
        <end position="25"/>
    </location>
</feature>
<accession>A0A1M6P812</accession>
<evidence type="ECO:0000313" key="3">
    <source>
        <dbReference type="Proteomes" id="UP000184465"/>
    </source>
</evidence>
<dbReference type="EMBL" id="FRAG01000022">
    <property type="protein sequence ID" value="SHK04040.1"/>
    <property type="molecule type" value="Genomic_DNA"/>
</dbReference>
<proteinExistence type="predicted"/>
<keyword evidence="3" id="KW-1185">Reference proteome</keyword>
<sequence>MKSLTKRIFCIVCILALVISSVGCKAVDNEESKAGNGNIKDEVGYNQELASYFTTVEGTVLKYYGTAEYGQTLTLNKALEDEDSLKLIFKGEIQDLSEGEGASKDELMLESEYLINKDSVKETIKNEEIRFSQSIIREQIILKAPIEEGTSWKQTVSIDGKEYEAETKIIEVSKDEKDRNLVKTETNVKDIESYPENTYKEIRAYKEGKGLVEFSNTIILKGPQGEEPIPFEFGYRLYEEE</sequence>
<name>A0A1M6P812_PARC5</name>
<gene>
    <name evidence="2" type="ORF">SAMN02745912_02042</name>
</gene>
<dbReference type="PROSITE" id="PS51257">
    <property type="entry name" value="PROKAR_LIPOPROTEIN"/>
    <property type="match status" value="1"/>
</dbReference>
<evidence type="ECO:0000256" key="1">
    <source>
        <dbReference type="SAM" id="SignalP"/>
    </source>
</evidence>
<dbReference type="AlphaFoldDB" id="A0A1M6P812"/>
<evidence type="ECO:0008006" key="4">
    <source>
        <dbReference type="Google" id="ProtNLM"/>
    </source>
</evidence>
<keyword evidence="1" id="KW-0732">Signal</keyword>
<dbReference type="Proteomes" id="UP000184465">
    <property type="component" value="Unassembled WGS sequence"/>
</dbReference>
<dbReference type="RefSeq" id="WP_073149526.1">
    <property type="nucleotide sequence ID" value="NZ_FRAG01000022.1"/>
</dbReference>
<protein>
    <recommendedName>
        <fullName evidence="4">Lipoprotein</fullName>
    </recommendedName>
</protein>
<reference evidence="3" key="1">
    <citation type="submission" date="2016-11" db="EMBL/GenBank/DDBJ databases">
        <authorList>
            <person name="Varghese N."/>
            <person name="Submissions S."/>
        </authorList>
    </citation>
    <scope>NUCLEOTIDE SEQUENCE [LARGE SCALE GENOMIC DNA]</scope>
    <source>
        <strain evidence="3">DSM 15212 / CIP 107654 / DViRD3</strain>
    </source>
</reference>
<dbReference type="OrthoDB" id="2067411at2"/>